<feature type="domain" description="PTM1-like N-terminal" evidence="11">
    <location>
        <begin position="30"/>
        <end position="171"/>
    </location>
</feature>
<feature type="compositionally biased region" description="Acidic residues" evidence="7">
    <location>
        <begin position="570"/>
        <end position="581"/>
    </location>
</feature>
<feature type="chain" id="PRO_5004879001" description="Membrane protein PTM1" evidence="9">
    <location>
        <begin position="20"/>
        <end position="593"/>
    </location>
</feature>
<dbReference type="Pfam" id="PF21902">
    <property type="entry name" value="PTM1-like_N"/>
    <property type="match status" value="1"/>
</dbReference>
<evidence type="ECO:0000259" key="11">
    <source>
        <dbReference type="Pfam" id="PF21902"/>
    </source>
</evidence>
<keyword evidence="3 8" id="KW-0812">Transmembrane</keyword>
<feature type="region of interest" description="Disordered" evidence="7">
    <location>
        <begin position="545"/>
        <end position="593"/>
    </location>
</feature>
<dbReference type="GO" id="GO:0005829">
    <property type="term" value="C:cytosol"/>
    <property type="evidence" value="ECO:0007669"/>
    <property type="project" value="GOC"/>
</dbReference>
<evidence type="ECO:0000259" key="10">
    <source>
        <dbReference type="Pfam" id="PF06814"/>
    </source>
</evidence>
<dbReference type="InterPro" id="IPR009637">
    <property type="entry name" value="GPR107/GPR108-like"/>
</dbReference>
<evidence type="ECO:0000313" key="12">
    <source>
        <dbReference type="EMBL" id="CDK28181.1"/>
    </source>
</evidence>
<evidence type="ECO:0008006" key="14">
    <source>
        <dbReference type="Google" id="ProtNLM"/>
    </source>
</evidence>
<proteinExistence type="inferred from homology"/>
<dbReference type="AlphaFoldDB" id="W6MNI0"/>
<dbReference type="InterPro" id="IPR053938">
    <property type="entry name" value="PTM1-like_N"/>
</dbReference>
<feature type="region of interest" description="Disordered" evidence="7">
    <location>
        <begin position="498"/>
        <end position="532"/>
    </location>
</feature>
<dbReference type="HOGENOM" id="CLU_024065_1_0_1"/>
<evidence type="ECO:0000313" key="13">
    <source>
        <dbReference type="Proteomes" id="UP000019384"/>
    </source>
</evidence>
<comment type="subcellular location">
    <subcellularLocation>
        <location evidence="1">Membrane</location>
        <topology evidence="1">Multi-pass membrane protein</topology>
    </subcellularLocation>
</comment>
<evidence type="ECO:0000256" key="7">
    <source>
        <dbReference type="SAM" id="MobiDB-lite"/>
    </source>
</evidence>
<dbReference type="OrthoDB" id="19932at2759"/>
<dbReference type="InterPro" id="IPR053937">
    <property type="entry name" value="GOST_TM"/>
</dbReference>
<accession>W6MNI0</accession>
<feature type="transmembrane region" description="Helical" evidence="8">
    <location>
        <begin position="218"/>
        <end position="237"/>
    </location>
</feature>
<feature type="transmembrane region" description="Helical" evidence="8">
    <location>
        <begin position="257"/>
        <end position="284"/>
    </location>
</feature>
<feature type="signal peptide" evidence="9">
    <location>
        <begin position="1"/>
        <end position="19"/>
    </location>
</feature>
<keyword evidence="13" id="KW-1185">Reference proteome</keyword>
<dbReference type="Pfam" id="PF06814">
    <property type="entry name" value="GOST_TM"/>
    <property type="match status" value="1"/>
</dbReference>
<dbReference type="GO" id="GO:0042147">
    <property type="term" value="P:retrograde transport, endosome to Golgi"/>
    <property type="evidence" value="ECO:0007669"/>
    <property type="project" value="TreeGrafter"/>
</dbReference>
<protein>
    <recommendedName>
        <fullName evidence="14">Membrane protein PTM1</fullName>
    </recommendedName>
</protein>
<evidence type="ECO:0000256" key="6">
    <source>
        <dbReference type="ARBA" id="ARBA00023136"/>
    </source>
</evidence>
<evidence type="ECO:0000256" key="2">
    <source>
        <dbReference type="ARBA" id="ARBA00007883"/>
    </source>
</evidence>
<gene>
    <name evidence="12" type="ORF">KUCA_T00004163001</name>
</gene>
<name>W6MNI0_9ASCO</name>
<feature type="transmembrane region" description="Helical" evidence="8">
    <location>
        <begin position="296"/>
        <end position="316"/>
    </location>
</feature>
<dbReference type="EMBL" id="HG793129">
    <property type="protein sequence ID" value="CDK28181.1"/>
    <property type="molecule type" value="Genomic_DNA"/>
</dbReference>
<evidence type="ECO:0000256" key="4">
    <source>
        <dbReference type="ARBA" id="ARBA00022729"/>
    </source>
</evidence>
<dbReference type="GO" id="GO:0016020">
    <property type="term" value="C:membrane"/>
    <property type="evidence" value="ECO:0007669"/>
    <property type="project" value="UniProtKB-SubCell"/>
</dbReference>
<keyword evidence="4 9" id="KW-0732">Signal</keyword>
<organism evidence="12 13">
    <name type="scientific">Kuraishia capsulata CBS 1993</name>
    <dbReference type="NCBI Taxonomy" id="1382522"/>
    <lineage>
        <taxon>Eukaryota</taxon>
        <taxon>Fungi</taxon>
        <taxon>Dikarya</taxon>
        <taxon>Ascomycota</taxon>
        <taxon>Saccharomycotina</taxon>
        <taxon>Pichiomycetes</taxon>
        <taxon>Pichiales</taxon>
        <taxon>Pichiaceae</taxon>
        <taxon>Kuraishia</taxon>
    </lineage>
</organism>
<dbReference type="RefSeq" id="XP_022460171.1">
    <property type="nucleotide sequence ID" value="XM_022600868.1"/>
</dbReference>
<dbReference type="PANTHER" id="PTHR21229">
    <property type="entry name" value="LUNG SEVEN TRANSMEMBRANE RECEPTOR"/>
    <property type="match status" value="1"/>
</dbReference>
<feature type="domain" description="GOST seven transmembrane" evidence="10">
    <location>
        <begin position="182"/>
        <end position="451"/>
    </location>
</feature>
<evidence type="ECO:0000256" key="9">
    <source>
        <dbReference type="SAM" id="SignalP"/>
    </source>
</evidence>
<keyword evidence="6 8" id="KW-0472">Membrane</keyword>
<comment type="similarity">
    <text evidence="2">Belongs to the LU7TM family.</text>
</comment>
<dbReference type="GeneID" id="34521559"/>
<feature type="transmembrane region" description="Helical" evidence="8">
    <location>
        <begin position="336"/>
        <end position="363"/>
    </location>
</feature>
<feature type="transmembrane region" description="Helical" evidence="8">
    <location>
        <begin position="184"/>
        <end position="206"/>
    </location>
</feature>
<evidence type="ECO:0000256" key="5">
    <source>
        <dbReference type="ARBA" id="ARBA00022989"/>
    </source>
</evidence>
<feature type="transmembrane region" description="Helical" evidence="8">
    <location>
        <begin position="428"/>
        <end position="445"/>
    </location>
</feature>
<reference evidence="12" key="1">
    <citation type="submission" date="2013-12" db="EMBL/GenBank/DDBJ databases">
        <authorList>
            <person name="Genoscope - CEA"/>
        </authorList>
    </citation>
    <scope>NUCLEOTIDE SEQUENCE</scope>
    <source>
        <strain evidence="12">CBS 1993</strain>
    </source>
</reference>
<evidence type="ECO:0000256" key="3">
    <source>
        <dbReference type="ARBA" id="ARBA00022692"/>
    </source>
</evidence>
<dbReference type="GO" id="GO:0005794">
    <property type="term" value="C:Golgi apparatus"/>
    <property type="evidence" value="ECO:0007669"/>
    <property type="project" value="TreeGrafter"/>
</dbReference>
<keyword evidence="5 8" id="KW-1133">Transmembrane helix</keyword>
<dbReference type="PANTHER" id="PTHR21229:SF1">
    <property type="entry name" value="GH17801P"/>
    <property type="match status" value="1"/>
</dbReference>
<evidence type="ECO:0000256" key="1">
    <source>
        <dbReference type="ARBA" id="ARBA00004141"/>
    </source>
</evidence>
<dbReference type="Proteomes" id="UP000019384">
    <property type="component" value="Unassembled WGS sequence"/>
</dbReference>
<sequence>MRSFKGLFLVLGLASVALAQKAMVTNESPQFCTGMYSKQDWGGNIEPYIKVDLEYFLTKDENGNSSISIVIFEYSDIDGLGVQVSETSKHYVCSEELVAKGLCDSSELYQFIVNKNVTTKAEVLSTVLTTYGDNGLQYKIARTGYYCVACLSPQDFGSSKNTFKVLVNFQNAFGSLPAADIPKLPLYGLLSIVYAVCLCVYLFQVFKHRSELLLLQKYLAGFFVFLTVESIFTWSLFDVQNNNRKYPLPGAISFYVFFVSLLSSFKTSFSLFLLLIIALGYGVVYPKLNKKLMLKVKILAGCHFIFGVGFITYSYLSTQSQPNSGATGEDSSAGAGSWLVLLTAIPYAFTLVAFYFLILSSLSKTVKLLAENKQIVKLKMYQKLFRLIFASLLLLIFAFVISIILVFNDSLTDSIEKFWKFNNVLTDFWPSCLYFMVFIGIAIIWRPTDTSYLLALSDQVPSNVIDEESSEQPPVVSGDPSQFGNEFEFDDLDSLESAGLGRSSVNPFDDSNRYDSAKVKKPTPTEDEFDFPQDDAIEFDLEREQQKIEQASITSPPPGYRELEGSSFALEDELENDDEEEEAHKTASKSKKE</sequence>
<reference evidence="12" key="2">
    <citation type="submission" date="2014-02" db="EMBL/GenBank/DDBJ databases">
        <title>Complete DNA sequence of /Kuraishia capsulata/ illustrates novel genomic features among budding yeasts (/Saccharomycotina/).</title>
        <authorList>
            <person name="Morales L."/>
            <person name="Noel B."/>
            <person name="Porcel B."/>
            <person name="Marcet-Houben M."/>
            <person name="Hullo M-F."/>
            <person name="Sacerdot C."/>
            <person name="Tekaia F."/>
            <person name="Leh-Louis V."/>
            <person name="Despons L."/>
            <person name="Khanna V."/>
            <person name="Aury J-M."/>
            <person name="Barbe V."/>
            <person name="Couloux A."/>
            <person name="Labadie K."/>
            <person name="Pelletier E."/>
            <person name="Souciet J-L."/>
            <person name="Boekhout T."/>
            <person name="Gabaldon T."/>
            <person name="Wincker P."/>
            <person name="Dujon B."/>
        </authorList>
    </citation>
    <scope>NUCLEOTIDE SEQUENCE</scope>
    <source>
        <strain evidence="12">CBS 1993</strain>
    </source>
</reference>
<evidence type="ECO:0000256" key="8">
    <source>
        <dbReference type="SAM" id="Phobius"/>
    </source>
</evidence>
<feature type="transmembrane region" description="Helical" evidence="8">
    <location>
        <begin position="384"/>
        <end position="408"/>
    </location>
</feature>